<keyword evidence="4 7" id="KW-0472">Membrane</keyword>
<feature type="transmembrane region" description="Helical" evidence="7">
    <location>
        <begin position="214"/>
        <end position="232"/>
    </location>
</feature>
<feature type="transmembrane region" description="Helical" evidence="7">
    <location>
        <begin position="96"/>
        <end position="120"/>
    </location>
</feature>
<keyword evidence="3 7" id="KW-1133">Transmembrane helix</keyword>
<keyword evidence="2 7" id="KW-0812">Transmembrane</keyword>
<feature type="transmembrane region" description="Helical" evidence="7">
    <location>
        <begin position="54"/>
        <end position="76"/>
    </location>
</feature>
<evidence type="ECO:0000256" key="1">
    <source>
        <dbReference type="ARBA" id="ARBA00004141"/>
    </source>
</evidence>
<feature type="transmembrane region" description="Helical" evidence="7">
    <location>
        <begin position="181"/>
        <end position="202"/>
    </location>
</feature>
<evidence type="ECO:0000256" key="7">
    <source>
        <dbReference type="SAM" id="Phobius"/>
    </source>
</evidence>
<proteinExistence type="inferred from homology"/>
<protein>
    <recommendedName>
        <fullName evidence="8">Rhodopsin domain-containing protein</fullName>
    </recommendedName>
</protein>
<evidence type="ECO:0000313" key="10">
    <source>
        <dbReference type="Proteomes" id="UP000800094"/>
    </source>
</evidence>
<dbReference type="EMBL" id="ML987199">
    <property type="protein sequence ID" value="KAF2245831.1"/>
    <property type="molecule type" value="Genomic_DNA"/>
</dbReference>
<dbReference type="Pfam" id="PF20684">
    <property type="entry name" value="Fung_rhodopsin"/>
    <property type="match status" value="1"/>
</dbReference>
<feature type="transmembrane region" description="Helical" evidence="7">
    <location>
        <begin position="21"/>
        <end position="42"/>
    </location>
</feature>
<keyword evidence="10" id="KW-1185">Reference proteome</keyword>
<evidence type="ECO:0000256" key="4">
    <source>
        <dbReference type="ARBA" id="ARBA00023136"/>
    </source>
</evidence>
<evidence type="ECO:0000313" key="9">
    <source>
        <dbReference type="EMBL" id="KAF2245831.1"/>
    </source>
</evidence>
<evidence type="ECO:0000256" key="3">
    <source>
        <dbReference type="ARBA" id="ARBA00022989"/>
    </source>
</evidence>
<feature type="region of interest" description="Disordered" evidence="6">
    <location>
        <begin position="334"/>
        <end position="371"/>
    </location>
</feature>
<name>A0A6A6I647_9PLEO</name>
<dbReference type="AlphaFoldDB" id="A0A6A6I647"/>
<evidence type="ECO:0000256" key="6">
    <source>
        <dbReference type="SAM" id="MobiDB-lite"/>
    </source>
</evidence>
<dbReference type="OrthoDB" id="3934549at2759"/>
<dbReference type="GO" id="GO:0016020">
    <property type="term" value="C:membrane"/>
    <property type="evidence" value="ECO:0007669"/>
    <property type="project" value="UniProtKB-SubCell"/>
</dbReference>
<evidence type="ECO:0000256" key="5">
    <source>
        <dbReference type="ARBA" id="ARBA00038359"/>
    </source>
</evidence>
<organism evidence="9 10">
    <name type="scientific">Trematosphaeria pertusa</name>
    <dbReference type="NCBI Taxonomy" id="390896"/>
    <lineage>
        <taxon>Eukaryota</taxon>
        <taxon>Fungi</taxon>
        <taxon>Dikarya</taxon>
        <taxon>Ascomycota</taxon>
        <taxon>Pezizomycotina</taxon>
        <taxon>Dothideomycetes</taxon>
        <taxon>Pleosporomycetidae</taxon>
        <taxon>Pleosporales</taxon>
        <taxon>Massarineae</taxon>
        <taxon>Trematosphaeriaceae</taxon>
        <taxon>Trematosphaeria</taxon>
    </lineage>
</organism>
<dbReference type="PANTHER" id="PTHR33048:SF129">
    <property type="entry name" value="INTEGRAL MEMBRANE PROTEIN-RELATED"/>
    <property type="match status" value="1"/>
</dbReference>
<dbReference type="InterPro" id="IPR049326">
    <property type="entry name" value="Rhodopsin_dom_fungi"/>
</dbReference>
<comment type="similarity">
    <text evidence="5">Belongs to the SAT4 family.</text>
</comment>
<dbReference type="RefSeq" id="XP_033680835.1">
    <property type="nucleotide sequence ID" value="XM_033832173.1"/>
</dbReference>
<feature type="domain" description="Rhodopsin" evidence="8">
    <location>
        <begin position="38"/>
        <end position="279"/>
    </location>
</feature>
<accession>A0A6A6I647</accession>
<dbReference type="InterPro" id="IPR052337">
    <property type="entry name" value="SAT4-like"/>
</dbReference>
<evidence type="ECO:0000259" key="8">
    <source>
        <dbReference type="Pfam" id="PF20684"/>
    </source>
</evidence>
<gene>
    <name evidence="9" type="ORF">BU26DRAFT_552870</name>
</gene>
<feature type="compositionally biased region" description="Polar residues" evidence="6">
    <location>
        <begin position="342"/>
        <end position="362"/>
    </location>
</feature>
<dbReference type="GeneID" id="54585503"/>
<dbReference type="PANTHER" id="PTHR33048">
    <property type="entry name" value="PTH11-LIKE INTEGRAL MEMBRANE PROTEIN (AFU_ORTHOLOGUE AFUA_5G11245)"/>
    <property type="match status" value="1"/>
</dbReference>
<dbReference type="Proteomes" id="UP000800094">
    <property type="component" value="Unassembled WGS sequence"/>
</dbReference>
<feature type="transmembrane region" description="Helical" evidence="7">
    <location>
        <begin position="132"/>
        <end position="161"/>
    </location>
</feature>
<sequence length="435" mass="48464">MAEPPAVEESPGPNVNAAPKLLGVTGALYIVALFLFAARIYTRFQHRRLGWDDYTITFALILALLEWSLLLAAIQYGAGRHNYYVSYADQVPAKHLLFASSLPWAMSMMFIKISIASMLLRIKHTRPWRIFLWAMVAVQILSCLASLIFQLVQCIPLGYMWDPVHHPDAECVELQSMYVSLYVNSGISITTDLIFALVPISFIRTMHCPLREKLVLSCLMGLGVFAAAASIVKTTLVKDYGSTGDSLWDAIDLTLWSVLEEQTGIIAACIPCLKSPFERTLHRLGVLSSTKRPSYGYTGDGRRHDAHQLPPLHLSRHAFGVGLSIDTPLSTTLTGKSTKSTIGRSTDTQSEETIWPNSTHATRGSEEGRRERDEAFRQMMAEGGILMTTEFQIKSEVMSRVGSPAGELETGQREIEDWRVERPSFDAGPRRWDAV</sequence>
<comment type="subcellular location">
    <subcellularLocation>
        <location evidence="1">Membrane</location>
        <topology evidence="1">Multi-pass membrane protein</topology>
    </subcellularLocation>
</comment>
<evidence type="ECO:0000256" key="2">
    <source>
        <dbReference type="ARBA" id="ARBA00022692"/>
    </source>
</evidence>
<reference evidence="9" key="1">
    <citation type="journal article" date="2020" name="Stud. Mycol.">
        <title>101 Dothideomycetes genomes: a test case for predicting lifestyles and emergence of pathogens.</title>
        <authorList>
            <person name="Haridas S."/>
            <person name="Albert R."/>
            <person name="Binder M."/>
            <person name="Bloem J."/>
            <person name="Labutti K."/>
            <person name="Salamov A."/>
            <person name="Andreopoulos B."/>
            <person name="Baker S."/>
            <person name="Barry K."/>
            <person name="Bills G."/>
            <person name="Bluhm B."/>
            <person name="Cannon C."/>
            <person name="Castanera R."/>
            <person name="Culley D."/>
            <person name="Daum C."/>
            <person name="Ezra D."/>
            <person name="Gonzalez J."/>
            <person name="Henrissat B."/>
            <person name="Kuo A."/>
            <person name="Liang C."/>
            <person name="Lipzen A."/>
            <person name="Lutzoni F."/>
            <person name="Magnuson J."/>
            <person name="Mondo S."/>
            <person name="Nolan M."/>
            <person name="Ohm R."/>
            <person name="Pangilinan J."/>
            <person name="Park H.-J."/>
            <person name="Ramirez L."/>
            <person name="Alfaro M."/>
            <person name="Sun H."/>
            <person name="Tritt A."/>
            <person name="Yoshinaga Y."/>
            <person name="Zwiers L.-H."/>
            <person name="Turgeon B."/>
            <person name="Goodwin S."/>
            <person name="Spatafora J."/>
            <person name="Crous P."/>
            <person name="Grigoriev I."/>
        </authorList>
    </citation>
    <scope>NUCLEOTIDE SEQUENCE</scope>
    <source>
        <strain evidence="9">CBS 122368</strain>
    </source>
</reference>